<dbReference type="Gene3D" id="3.80.10.10">
    <property type="entry name" value="Ribonuclease Inhibitor"/>
    <property type="match status" value="3"/>
</dbReference>
<dbReference type="InterPro" id="IPR003591">
    <property type="entry name" value="Leu-rich_rpt_typical-subtyp"/>
</dbReference>
<evidence type="ECO:0000256" key="1">
    <source>
        <dbReference type="ARBA" id="ARBA00022614"/>
    </source>
</evidence>
<feature type="chain" id="PRO_5015422819" evidence="4">
    <location>
        <begin position="19"/>
        <end position="648"/>
    </location>
</feature>
<dbReference type="InterPro" id="IPR001611">
    <property type="entry name" value="Leu-rich_rpt"/>
</dbReference>
<keyword evidence="3" id="KW-1133">Transmembrane helix</keyword>
<evidence type="ECO:0000256" key="3">
    <source>
        <dbReference type="SAM" id="Phobius"/>
    </source>
</evidence>
<accession>A0A2S2PTW1</accession>
<reference evidence="5" key="1">
    <citation type="submission" date="2018-04" db="EMBL/GenBank/DDBJ databases">
        <title>Transcriptome of Schizaphis graminum biotype I.</title>
        <authorList>
            <person name="Scully E.D."/>
            <person name="Geib S.M."/>
            <person name="Palmer N.A."/>
            <person name="Koch K."/>
            <person name="Bradshaw J."/>
            <person name="Heng-Moss T."/>
            <person name="Sarath G."/>
        </authorList>
    </citation>
    <scope>NUCLEOTIDE SEQUENCE</scope>
</reference>
<evidence type="ECO:0000313" key="5">
    <source>
        <dbReference type="EMBL" id="MBY32764.1"/>
    </source>
</evidence>
<name>A0A2S2PTW1_SCHGA</name>
<evidence type="ECO:0000256" key="2">
    <source>
        <dbReference type="ARBA" id="ARBA00022737"/>
    </source>
</evidence>
<keyword evidence="3" id="KW-0472">Membrane</keyword>
<keyword evidence="1" id="KW-0433">Leucine-rich repeat</keyword>
<evidence type="ECO:0000256" key="4">
    <source>
        <dbReference type="SAM" id="SignalP"/>
    </source>
</evidence>
<organism evidence="5">
    <name type="scientific">Schizaphis graminum</name>
    <name type="common">Green bug aphid</name>
    <dbReference type="NCBI Taxonomy" id="13262"/>
    <lineage>
        <taxon>Eukaryota</taxon>
        <taxon>Metazoa</taxon>
        <taxon>Ecdysozoa</taxon>
        <taxon>Arthropoda</taxon>
        <taxon>Hexapoda</taxon>
        <taxon>Insecta</taxon>
        <taxon>Pterygota</taxon>
        <taxon>Neoptera</taxon>
        <taxon>Paraneoptera</taxon>
        <taxon>Hemiptera</taxon>
        <taxon>Sternorrhyncha</taxon>
        <taxon>Aphidomorpha</taxon>
        <taxon>Aphidoidea</taxon>
        <taxon>Aphididae</taxon>
        <taxon>Aphidini</taxon>
        <taxon>Schizaphis</taxon>
    </lineage>
</organism>
<gene>
    <name evidence="5" type="primary">Igfals_1</name>
    <name evidence="5" type="ORF">g.53276</name>
</gene>
<keyword evidence="3" id="KW-0812">Transmembrane</keyword>
<dbReference type="Pfam" id="PF13855">
    <property type="entry name" value="LRR_8"/>
    <property type="match status" value="2"/>
</dbReference>
<dbReference type="EMBL" id="GGMR01020145">
    <property type="protein sequence ID" value="MBY32764.1"/>
    <property type="molecule type" value="Transcribed_RNA"/>
</dbReference>
<dbReference type="PANTHER" id="PTHR45712">
    <property type="entry name" value="AGAP008170-PA"/>
    <property type="match status" value="1"/>
</dbReference>
<feature type="signal peptide" evidence="4">
    <location>
        <begin position="1"/>
        <end position="18"/>
    </location>
</feature>
<dbReference type="SMART" id="SM00369">
    <property type="entry name" value="LRR_TYP"/>
    <property type="match status" value="9"/>
</dbReference>
<keyword evidence="4" id="KW-0732">Signal</keyword>
<keyword evidence="2" id="KW-0677">Repeat</keyword>
<dbReference type="AlphaFoldDB" id="A0A2S2PTW1"/>
<dbReference type="PROSITE" id="PS51450">
    <property type="entry name" value="LRR"/>
    <property type="match status" value="2"/>
</dbReference>
<dbReference type="InterPro" id="IPR050333">
    <property type="entry name" value="SLRP"/>
</dbReference>
<sequence length="648" mass="73471">MVVILNAIVVSLLSIVIAKIQKECVLELPTNGSRDVYCDVIPYRVDLNHTNGMTKLDISQNNLNGIFIFSDKNMTLPTLDLSRNNIRSPCHVAISNIVTVDSMILSFNKIYNFSMCSDIRNLTLSWNYIRSLNKTDMVNASSLEVLNLGNNFILWIENNTFVGMPDLQWLDLRGNALTRISEKTLPSTTLRYLDVSENYDLDCTTVFQPFENLVELNIAKNAELAPVVLGSGPRLQALDASHTNLTEVPVTPAPLLGSLILSGNAIKTVNSGDLDGFPLLRLLNISANRIKIVEDDAFGRLDLLIVLDLSDNLLETVPKSLPESLEKLNLEGNRIQNLEVEDFDGCKELKILNIRKNNIQHIQDLTFASLLFLDTLDLSENPIKMITREMLAGPVKLKVLKLERLIAPETPTFPFTDTRYLNRIQLAYSKHLAKILLNDSAVLSSMFQLEYLDLTECDVISLPNRLPYHMPKIKTLILNELKCIESWLRDWLCEIYASEDKHYKFSKSELRLRNYQLKKFKSSVESVQCRQENGNVQQVFDAEYCAMITTISTYRISTITTERAAVFARLRAKDDPKNLHVVAKSNHLGMIVFVCIVLLLVLLASGTVWVGMRGDTLNRLHWRQNIVDVVYQSIEIKSLESLSHVERW</sequence>
<dbReference type="GO" id="GO:0005615">
    <property type="term" value="C:extracellular space"/>
    <property type="evidence" value="ECO:0007669"/>
    <property type="project" value="TreeGrafter"/>
</dbReference>
<dbReference type="SUPFAM" id="SSF52058">
    <property type="entry name" value="L domain-like"/>
    <property type="match status" value="2"/>
</dbReference>
<dbReference type="InterPro" id="IPR032675">
    <property type="entry name" value="LRR_dom_sf"/>
</dbReference>
<protein>
    <submittedName>
        <fullName evidence="5">Insulin-like growth factor-binding protein complex acid labile subunit</fullName>
    </submittedName>
</protein>
<feature type="transmembrane region" description="Helical" evidence="3">
    <location>
        <begin position="588"/>
        <end position="610"/>
    </location>
</feature>
<proteinExistence type="predicted"/>
<dbReference type="PANTHER" id="PTHR45712:SF22">
    <property type="entry name" value="INSULIN-LIKE GROWTH FACTOR-BINDING PROTEIN COMPLEX ACID LABILE SUBUNIT"/>
    <property type="match status" value="1"/>
</dbReference>